<accession>A0A835I921</accession>
<evidence type="ECO:0000256" key="1">
    <source>
        <dbReference type="ARBA" id="ARBA00009995"/>
    </source>
</evidence>
<evidence type="ECO:0000256" key="2">
    <source>
        <dbReference type="ARBA" id="ARBA00022679"/>
    </source>
</evidence>
<dbReference type="AlphaFoldDB" id="A0A835I921"/>
<comment type="similarity">
    <text evidence="1">Belongs to the UDP-glycosyltransferase family.</text>
</comment>
<evidence type="ECO:0000313" key="3">
    <source>
        <dbReference type="EMBL" id="KAF9613056.1"/>
    </source>
</evidence>
<dbReference type="Gene3D" id="3.40.50.2000">
    <property type="entry name" value="Glycogen Phosphorylase B"/>
    <property type="match status" value="1"/>
</dbReference>
<dbReference type="Proteomes" id="UP000631114">
    <property type="component" value="Unassembled WGS sequence"/>
</dbReference>
<dbReference type="PANTHER" id="PTHR11926">
    <property type="entry name" value="GLUCOSYL/GLUCURONOSYL TRANSFERASES"/>
    <property type="match status" value="1"/>
</dbReference>
<organism evidence="3 4">
    <name type="scientific">Coptis chinensis</name>
    <dbReference type="NCBI Taxonomy" id="261450"/>
    <lineage>
        <taxon>Eukaryota</taxon>
        <taxon>Viridiplantae</taxon>
        <taxon>Streptophyta</taxon>
        <taxon>Embryophyta</taxon>
        <taxon>Tracheophyta</taxon>
        <taxon>Spermatophyta</taxon>
        <taxon>Magnoliopsida</taxon>
        <taxon>Ranunculales</taxon>
        <taxon>Ranunculaceae</taxon>
        <taxon>Coptidoideae</taxon>
        <taxon>Coptis</taxon>
    </lineage>
</organism>
<reference evidence="3 4" key="1">
    <citation type="submission" date="2020-10" db="EMBL/GenBank/DDBJ databases">
        <title>The Coptis chinensis genome and diversification of protoberbering-type alkaloids.</title>
        <authorList>
            <person name="Wang B."/>
            <person name="Shu S."/>
            <person name="Song C."/>
            <person name="Liu Y."/>
        </authorList>
    </citation>
    <scope>NUCLEOTIDE SEQUENCE [LARGE SCALE GENOMIC DNA]</scope>
    <source>
        <strain evidence="3">HL-2020</strain>
        <tissue evidence="3">Leaf</tissue>
    </source>
</reference>
<evidence type="ECO:0008006" key="5">
    <source>
        <dbReference type="Google" id="ProtNLM"/>
    </source>
</evidence>
<dbReference type="CDD" id="cd03784">
    <property type="entry name" value="GT1_Gtf-like"/>
    <property type="match status" value="1"/>
</dbReference>
<keyword evidence="2" id="KW-0808">Transferase</keyword>
<dbReference type="GO" id="GO:0080043">
    <property type="term" value="F:quercetin 3-O-glucosyltransferase activity"/>
    <property type="evidence" value="ECO:0007669"/>
    <property type="project" value="TreeGrafter"/>
</dbReference>
<comment type="caution">
    <text evidence="3">The sequence shown here is derived from an EMBL/GenBank/DDBJ whole genome shotgun (WGS) entry which is preliminary data.</text>
</comment>
<sequence length="254" mass="28559">MHFTQPVADSLQPPNICLRTSSAICFVAFAAFPVLRQNGYIPVRESELDAQVPELPPLKVKDLPVIKNQNSGDHSCISWLNTQAPSDVVYISFGSIAAISEAQLVEIALGVANSEQSFLWVIRSGLVIGSCRSDEDNNFTKRFPQKFSEMMMSGRGGIVKWAPQQEVLAHPGVGGFWTHSGWNSTLESISEGVPMLCWPCFGEQMVNARYVSQVWRIGLQLENGLERGETERSLRRLMVQEENNKDREEMDRWW</sequence>
<dbReference type="InterPro" id="IPR002213">
    <property type="entry name" value="UDP_glucos_trans"/>
</dbReference>
<dbReference type="SUPFAM" id="SSF53756">
    <property type="entry name" value="UDP-Glycosyltransferase/glycogen phosphorylase"/>
    <property type="match status" value="1"/>
</dbReference>
<dbReference type="PANTHER" id="PTHR11926:SF1374">
    <property type="entry name" value="UDP-GLYCOSYLTRANSFERASE 76F1-RELATED"/>
    <property type="match status" value="1"/>
</dbReference>
<dbReference type="GO" id="GO:0080044">
    <property type="term" value="F:quercetin 7-O-glucosyltransferase activity"/>
    <property type="evidence" value="ECO:0007669"/>
    <property type="project" value="TreeGrafter"/>
</dbReference>
<gene>
    <name evidence="3" type="ORF">IFM89_005490</name>
</gene>
<dbReference type="OrthoDB" id="5835829at2759"/>
<name>A0A835I921_9MAGN</name>
<keyword evidence="4" id="KW-1185">Reference proteome</keyword>
<proteinExistence type="inferred from homology"/>
<dbReference type="FunFam" id="3.40.50.2000:FF:000040">
    <property type="entry name" value="UDP-glycosyltransferase 76C1"/>
    <property type="match status" value="1"/>
</dbReference>
<dbReference type="EMBL" id="JADFTS010000003">
    <property type="protein sequence ID" value="KAF9613056.1"/>
    <property type="molecule type" value="Genomic_DNA"/>
</dbReference>
<dbReference type="Pfam" id="PF00201">
    <property type="entry name" value="UDPGT"/>
    <property type="match status" value="1"/>
</dbReference>
<evidence type="ECO:0000313" key="4">
    <source>
        <dbReference type="Proteomes" id="UP000631114"/>
    </source>
</evidence>
<protein>
    <recommendedName>
        <fullName evidence="5">UDP-glycosyltransferase</fullName>
    </recommendedName>
</protein>